<keyword evidence="2" id="KW-0812">Transmembrane</keyword>
<feature type="region of interest" description="Disordered" evidence="1">
    <location>
        <begin position="1"/>
        <end position="68"/>
    </location>
</feature>
<keyword evidence="4" id="KW-1185">Reference proteome</keyword>
<reference evidence="3" key="1">
    <citation type="journal article" date="2020" name="bioRxiv">
        <title>Comparative genomics of Chlamydomonas.</title>
        <authorList>
            <person name="Craig R.J."/>
            <person name="Hasan A.R."/>
            <person name="Ness R.W."/>
            <person name="Keightley P.D."/>
        </authorList>
    </citation>
    <scope>NUCLEOTIDE SEQUENCE</scope>
    <source>
        <strain evidence="3">CCAP 11/70</strain>
    </source>
</reference>
<dbReference type="Proteomes" id="UP000612055">
    <property type="component" value="Unassembled WGS sequence"/>
</dbReference>
<dbReference type="AlphaFoldDB" id="A0A835YI64"/>
<gene>
    <name evidence="3" type="ORF">HYH03_003268</name>
</gene>
<name>A0A835YI64_9CHLO</name>
<keyword evidence="2" id="KW-1133">Transmembrane helix</keyword>
<feature type="compositionally biased region" description="Gly residues" evidence="1">
    <location>
        <begin position="284"/>
        <end position="297"/>
    </location>
</feature>
<keyword evidence="2" id="KW-0472">Membrane</keyword>
<sequence>MIAQSLGLKRSRRGAPGRRRRRTAAAAGPEGGGAAAAGGGAGPAPGAEQGPGAGGGGDALELAGGHGPENLPDGAVGVMTCHHSVLSGFLESLHSQMAKLQELKQPGATIATFDGYRAFMTLALLLLGSALDGLPATMITYMLAHCIKLGLPRASAAAGPAEEGGAAAAGGGEGPEPGEAQGPAAGGGEDAEALEEGDDVEADWGDGLEYLPKDARELVLFHHDMFEVFTNIIRAGTNQLKEFLPQALLQERVELARLQAPLQAYIAAHGIGLGHRRAAAAAGPKGGGAAAAGGGEGPEPAAEPGP</sequence>
<organism evidence="3 4">
    <name type="scientific">Edaphochlamys debaryana</name>
    <dbReference type="NCBI Taxonomy" id="47281"/>
    <lineage>
        <taxon>Eukaryota</taxon>
        <taxon>Viridiplantae</taxon>
        <taxon>Chlorophyta</taxon>
        <taxon>core chlorophytes</taxon>
        <taxon>Chlorophyceae</taxon>
        <taxon>CS clade</taxon>
        <taxon>Chlamydomonadales</taxon>
        <taxon>Chlamydomonadales incertae sedis</taxon>
        <taxon>Edaphochlamys</taxon>
    </lineage>
</organism>
<feature type="region of interest" description="Disordered" evidence="1">
    <location>
        <begin position="162"/>
        <end position="196"/>
    </location>
</feature>
<accession>A0A835YI64</accession>
<feature type="compositionally biased region" description="Basic residues" evidence="1">
    <location>
        <begin position="9"/>
        <end position="23"/>
    </location>
</feature>
<dbReference type="EMBL" id="JAEHOE010000008">
    <property type="protein sequence ID" value="KAG2499085.1"/>
    <property type="molecule type" value="Genomic_DNA"/>
</dbReference>
<comment type="caution">
    <text evidence="3">The sequence shown here is derived from an EMBL/GenBank/DDBJ whole genome shotgun (WGS) entry which is preliminary data.</text>
</comment>
<feature type="compositionally biased region" description="Gly residues" evidence="1">
    <location>
        <begin position="29"/>
        <end position="58"/>
    </location>
</feature>
<protein>
    <submittedName>
        <fullName evidence="3">Uncharacterized protein</fullName>
    </submittedName>
</protein>
<feature type="region of interest" description="Disordered" evidence="1">
    <location>
        <begin position="280"/>
        <end position="306"/>
    </location>
</feature>
<evidence type="ECO:0000256" key="2">
    <source>
        <dbReference type="SAM" id="Phobius"/>
    </source>
</evidence>
<evidence type="ECO:0000313" key="4">
    <source>
        <dbReference type="Proteomes" id="UP000612055"/>
    </source>
</evidence>
<proteinExistence type="predicted"/>
<evidence type="ECO:0000313" key="3">
    <source>
        <dbReference type="EMBL" id="KAG2499085.1"/>
    </source>
</evidence>
<feature type="transmembrane region" description="Helical" evidence="2">
    <location>
        <begin position="122"/>
        <end position="144"/>
    </location>
</feature>
<evidence type="ECO:0000256" key="1">
    <source>
        <dbReference type="SAM" id="MobiDB-lite"/>
    </source>
</evidence>